<dbReference type="GO" id="GO:0005524">
    <property type="term" value="F:ATP binding"/>
    <property type="evidence" value="ECO:0007669"/>
    <property type="project" value="UniProtKB-KW"/>
</dbReference>
<dbReference type="SMART" id="SM00382">
    <property type="entry name" value="AAA"/>
    <property type="match status" value="1"/>
</dbReference>
<dbReference type="PANTHER" id="PTHR46743">
    <property type="entry name" value="TEICHOIC ACIDS EXPORT ATP-BINDING PROTEIN TAGH"/>
    <property type="match status" value="1"/>
</dbReference>
<dbReference type="RefSeq" id="WP_075073247.1">
    <property type="nucleotide sequence ID" value="NZ_DF967972.1"/>
</dbReference>
<dbReference type="InterPro" id="IPR003593">
    <property type="entry name" value="AAA+_ATPase"/>
</dbReference>
<dbReference type="Pfam" id="PF00005">
    <property type="entry name" value="ABC_tran"/>
    <property type="match status" value="1"/>
</dbReference>
<evidence type="ECO:0000256" key="4">
    <source>
        <dbReference type="ARBA" id="ARBA00022840"/>
    </source>
</evidence>
<dbReference type="InterPro" id="IPR003439">
    <property type="entry name" value="ABC_transporter-like_ATP-bd"/>
</dbReference>
<gene>
    <name evidence="6" type="ORF">LARV_01711</name>
</gene>
<comment type="similarity">
    <text evidence="1">Belongs to the ABC transporter superfamily.</text>
</comment>
<dbReference type="STRING" id="360412.LARV_01711"/>
<dbReference type="InterPro" id="IPR050683">
    <property type="entry name" value="Bact_Polysacc_Export_ATP-bd"/>
</dbReference>
<keyword evidence="4" id="KW-0067">ATP-binding</keyword>
<dbReference type="PROSITE" id="PS50893">
    <property type="entry name" value="ABC_TRANSPORTER_2"/>
    <property type="match status" value="1"/>
</dbReference>
<keyword evidence="2" id="KW-0813">Transport</keyword>
<dbReference type="Proteomes" id="UP000055060">
    <property type="component" value="Unassembled WGS sequence"/>
</dbReference>
<proteinExistence type="inferred from homology"/>
<evidence type="ECO:0000313" key="7">
    <source>
        <dbReference type="Proteomes" id="UP000055060"/>
    </source>
</evidence>
<evidence type="ECO:0000256" key="2">
    <source>
        <dbReference type="ARBA" id="ARBA00022448"/>
    </source>
</evidence>
<dbReference type="Gene3D" id="3.40.50.300">
    <property type="entry name" value="P-loop containing nucleotide triphosphate hydrolases"/>
    <property type="match status" value="1"/>
</dbReference>
<dbReference type="PANTHER" id="PTHR46743:SF2">
    <property type="entry name" value="TEICHOIC ACIDS EXPORT ATP-BINDING PROTEIN TAGH"/>
    <property type="match status" value="1"/>
</dbReference>
<dbReference type="EMBL" id="DF967972">
    <property type="protein sequence ID" value="GAP13952.1"/>
    <property type="molecule type" value="Genomic_DNA"/>
</dbReference>
<reference evidence="6" key="1">
    <citation type="submission" date="2015-07" db="EMBL/GenBank/DDBJ databases">
        <title>Draft Genome Sequences of Anaerolinea thermolimosa IMO-1, Bellilinea caldifistulae GOMI-1, Leptolinea tardivitalis YMTK-2, Levilinea saccharolytica KIBI-1,Longilinea arvoryzae KOME-1, Previously Described as Members of the Anaerolineaceae (Chloroflexi).</title>
        <authorList>
            <person name="Sekiguchi Y."/>
            <person name="Ohashi A."/>
            <person name="Matsuura N."/>
            <person name="Tourlousse M.D."/>
        </authorList>
    </citation>
    <scope>NUCLEOTIDE SEQUENCE [LARGE SCALE GENOMIC DNA]</scope>
    <source>
        <strain evidence="6">KOME-1</strain>
    </source>
</reference>
<dbReference type="CDD" id="cd03220">
    <property type="entry name" value="ABC_KpsT_Wzt"/>
    <property type="match status" value="1"/>
</dbReference>
<dbReference type="GO" id="GO:0016020">
    <property type="term" value="C:membrane"/>
    <property type="evidence" value="ECO:0007669"/>
    <property type="project" value="InterPro"/>
</dbReference>
<feature type="domain" description="ABC transporter" evidence="5">
    <location>
        <begin position="34"/>
        <end position="249"/>
    </location>
</feature>
<evidence type="ECO:0000256" key="1">
    <source>
        <dbReference type="ARBA" id="ARBA00005417"/>
    </source>
</evidence>
<evidence type="ECO:0000256" key="3">
    <source>
        <dbReference type="ARBA" id="ARBA00022741"/>
    </source>
</evidence>
<accession>A0A0S7BFY4</accession>
<protein>
    <submittedName>
        <fullName evidence="6">ABC-type polysaccharide/polyol phosphate transport system, ATPase component</fullName>
    </submittedName>
</protein>
<keyword evidence="3" id="KW-0547">Nucleotide-binding</keyword>
<dbReference type="AlphaFoldDB" id="A0A0S7BFY4"/>
<organism evidence="6">
    <name type="scientific">Longilinea arvoryzae</name>
    <dbReference type="NCBI Taxonomy" id="360412"/>
    <lineage>
        <taxon>Bacteria</taxon>
        <taxon>Bacillati</taxon>
        <taxon>Chloroflexota</taxon>
        <taxon>Anaerolineae</taxon>
        <taxon>Anaerolineales</taxon>
        <taxon>Anaerolineaceae</taxon>
        <taxon>Longilinea</taxon>
    </lineage>
</organism>
<dbReference type="GO" id="GO:0140359">
    <property type="term" value="F:ABC-type transporter activity"/>
    <property type="evidence" value="ECO:0007669"/>
    <property type="project" value="InterPro"/>
</dbReference>
<keyword evidence="7" id="KW-1185">Reference proteome</keyword>
<dbReference type="SUPFAM" id="SSF52540">
    <property type="entry name" value="P-loop containing nucleoside triphosphate hydrolases"/>
    <property type="match status" value="1"/>
</dbReference>
<dbReference type="GO" id="GO:0016887">
    <property type="term" value="F:ATP hydrolysis activity"/>
    <property type="evidence" value="ECO:0007669"/>
    <property type="project" value="InterPro"/>
</dbReference>
<name>A0A0S7BFY4_9CHLR</name>
<dbReference type="InterPro" id="IPR027417">
    <property type="entry name" value="P-loop_NTPase"/>
</dbReference>
<evidence type="ECO:0000259" key="5">
    <source>
        <dbReference type="PROSITE" id="PS50893"/>
    </source>
</evidence>
<dbReference type="OrthoDB" id="9778870at2"/>
<evidence type="ECO:0000313" key="6">
    <source>
        <dbReference type="EMBL" id="GAP13952.1"/>
    </source>
</evidence>
<sequence>MDFSDQKEIIRLEKVSVQYRIPEERMGTFKEYAIRFLQRKLRFNTFWALHDVDLSIYRGEVFGLIGKNGAGKSTLLKVISRVLRPTKGRIILYGKVAPLLELGAGFHPELTGRENVFLNGALLGYSRREMEACFDQIVDFAELRPFIDAPIRTYSSGMYARLGFAVATAYIPEVLVVDEILSVGDEEFQKKCFARINEFRAKGSTIILVSHMMTQIESLCQRAAWLRNGKLEMVGEPSKVVEAYRGASS</sequence>
<dbReference type="InterPro" id="IPR015860">
    <property type="entry name" value="ABC_transpr_TagH-like"/>
</dbReference>